<dbReference type="Proteomes" id="UP000051236">
    <property type="component" value="Unassembled WGS sequence"/>
</dbReference>
<accession>A0A0R1XST4</accession>
<gene>
    <name evidence="2" type="ORF">FC83_GL002903</name>
</gene>
<feature type="transmembrane region" description="Helical" evidence="1">
    <location>
        <begin position="421"/>
        <end position="445"/>
    </location>
</feature>
<keyword evidence="1" id="KW-0472">Membrane</keyword>
<feature type="transmembrane region" description="Helical" evidence="1">
    <location>
        <begin position="158"/>
        <end position="175"/>
    </location>
</feature>
<keyword evidence="1" id="KW-0812">Transmembrane</keyword>
<dbReference type="EMBL" id="AZGA01000054">
    <property type="protein sequence ID" value="KRM33335.1"/>
    <property type="molecule type" value="Genomic_DNA"/>
</dbReference>
<feature type="transmembrane region" description="Helical" evidence="1">
    <location>
        <begin position="378"/>
        <end position="401"/>
    </location>
</feature>
<comment type="caution">
    <text evidence="2">The sequence shown here is derived from an EMBL/GenBank/DDBJ whole genome shotgun (WGS) entry which is preliminary data.</text>
</comment>
<feature type="transmembrane region" description="Helical" evidence="1">
    <location>
        <begin position="133"/>
        <end position="152"/>
    </location>
</feature>
<protein>
    <submittedName>
        <fullName evidence="2">Uncharacterized protein</fullName>
    </submittedName>
</protein>
<dbReference type="RefSeq" id="WP_057002640.1">
    <property type="nucleotide sequence ID" value="NZ_AZGA01000054.1"/>
</dbReference>
<dbReference type="AlphaFoldDB" id="A0A0R1XST4"/>
<evidence type="ECO:0000313" key="3">
    <source>
        <dbReference type="Proteomes" id="UP000051236"/>
    </source>
</evidence>
<dbReference type="eggNOG" id="ENOG50309HU">
    <property type="taxonomic scope" value="Bacteria"/>
</dbReference>
<feature type="transmembrane region" description="Helical" evidence="1">
    <location>
        <begin position="219"/>
        <end position="244"/>
    </location>
</feature>
<feature type="transmembrane region" description="Helical" evidence="1">
    <location>
        <begin position="284"/>
        <end position="302"/>
    </location>
</feature>
<keyword evidence="3" id="KW-1185">Reference proteome</keyword>
<feature type="transmembrane region" description="Helical" evidence="1">
    <location>
        <begin position="16"/>
        <end position="35"/>
    </location>
</feature>
<feature type="transmembrane region" description="Helical" evidence="1">
    <location>
        <begin position="101"/>
        <end position="121"/>
    </location>
</feature>
<feature type="transmembrane region" description="Helical" evidence="1">
    <location>
        <begin position="76"/>
        <end position="95"/>
    </location>
</feature>
<keyword evidence="1" id="KW-1133">Transmembrane helix</keyword>
<reference evidence="2 3" key="1">
    <citation type="journal article" date="2015" name="Genome Announc.">
        <title>Expanding the biotechnology potential of lactobacilli through comparative genomics of 213 strains and associated genera.</title>
        <authorList>
            <person name="Sun Z."/>
            <person name="Harris H.M."/>
            <person name="McCann A."/>
            <person name="Guo C."/>
            <person name="Argimon S."/>
            <person name="Zhang W."/>
            <person name="Yang X."/>
            <person name="Jeffery I.B."/>
            <person name="Cooney J.C."/>
            <person name="Kagawa T.F."/>
            <person name="Liu W."/>
            <person name="Song Y."/>
            <person name="Salvetti E."/>
            <person name="Wrobel A."/>
            <person name="Rasinkangas P."/>
            <person name="Parkhill J."/>
            <person name="Rea M.C."/>
            <person name="O'Sullivan O."/>
            <person name="Ritari J."/>
            <person name="Douillard F.P."/>
            <person name="Paul Ross R."/>
            <person name="Yang R."/>
            <person name="Briner A.E."/>
            <person name="Felis G.E."/>
            <person name="de Vos W.M."/>
            <person name="Barrangou R."/>
            <person name="Klaenhammer T.R."/>
            <person name="Caufield P.W."/>
            <person name="Cui Y."/>
            <person name="Zhang H."/>
            <person name="O'Toole P.W."/>
        </authorList>
    </citation>
    <scope>NUCLEOTIDE SEQUENCE [LARGE SCALE GENOMIC DNA]</scope>
    <source>
        <strain evidence="2 3">DSM 18527</strain>
    </source>
</reference>
<feature type="transmembrane region" description="Helical" evidence="1">
    <location>
        <begin position="256"/>
        <end position="278"/>
    </location>
</feature>
<dbReference type="STRING" id="1423734.FC83_GL002903"/>
<evidence type="ECO:0000313" key="2">
    <source>
        <dbReference type="EMBL" id="KRM33335.1"/>
    </source>
</evidence>
<evidence type="ECO:0000256" key="1">
    <source>
        <dbReference type="SAM" id="Phobius"/>
    </source>
</evidence>
<feature type="transmembrane region" description="Helical" evidence="1">
    <location>
        <begin position="41"/>
        <end position="64"/>
    </location>
</feature>
<feature type="transmembrane region" description="Helical" evidence="1">
    <location>
        <begin position="338"/>
        <end position="357"/>
    </location>
</feature>
<organism evidence="2 3">
    <name type="scientific">Agrilactobacillus composti DSM 18527 = JCM 14202</name>
    <dbReference type="NCBI Taxonomy" id="1423734"/>
    <lineage>
        <taxon>Bacteria</taxon>
        <taxon>Bacillati</taxon>
        <taxon>Bacillota</taxon>
        <taxon>Bacilli</taxon>
        <taxon>Lactobacillales</taxon>
        <taxon>Lactobacillaceae</taxon>
        <taxon>Agrilactobacillus</taxon>
    </lineage>
</organism>
<name>A0A0R1XST4_9LACO</name>
<dbReference type="PATRIC" id="fig|1423734.3.peg.2952"/>
<proteinExistence type="predicted"/>
<sequence length="455" mass="50529">MTNDPLDFKMKIRQGIVFIVANSMQLLPLALFAYVTPTNSLQLAFPLLLFYAGNKTGLLLINGLGKVTAAYHLTQLSLGVGLLAAFVLGLTNIPIVDDLTALLLGLSASVVLVAFQTVYYVERTTWHWNIGAVELISGVLYVALAAGLMVLISRWQVRWTFLGLALFQGLALWLLRQFPNFIRQDQHPLTRAGSRSNNDIELFVWLTLLVLGLRDVRQFANQLALLFLGIVLLGFFAFLARILFKNQVKIHFPWWHILASFLNGATETFAMLYILFVADPDNKWAIPLGYLYYALGFLAGQVLRKPLQKWLKPLSDLTLQLLGFTLGSWLLVSHFTLPLGLFIIGFVGTANSILLNHAAFQLPIGAQQNRLMVKYRNVYLGSILAQFLMLLTLGITALALQGHFLAPLTTVHRLATTNNQAAVLIMGCILALIITLDALAVFLVAPKVDEQPLYK</sequence>